<dbReference type="InterPro" id="IPR015421">
    <property type="entry name" value="PyrdxlP-dep_Trfase_major"/>
</dbReference>
<dbReference type="SUPFAM" id="SSF53383">
    <property type="entry name" value="PLP-dependent transferases"/>
    <property type="match status" value="1"/>
</dbReference>
<evidence type="ECO:0000313" key="4">
    <source>
        <dbReference type="EMBL" id="MDQ0162508.1"/>
    </source>
</evidence>
<reference evidence="4 5" key="1">
    <citation type="submission" date="2023-07" db="EMBL/GenBank/DDBJ databases">
        <title>Genomic Encyclopedia of Type Strains, Phase IV (KMG-IV): sequencing the most valuable type-strain genomes for metagenomic binning, comparative biology and taxonomic classification.</title>
        <authorList>
            <person name="Goeker M."/>
        </authorList>
    </citation>
    <scope>NUCLEOTIDE SEQUENCE [LARGE SCALE GENOMIC DNA]</scope>
    <source>
        <strain evidence="4 5">DSM 19092</strain>
    </source>
</reference>
<dbReference type="PIRSF" id="PIRSF000390">
    <property type="entry name" value="PLP_StrS"/>
    <property type="match status" value="1"/>
</dbReference>
<comment type="similarity">
    <text evidence="2 3">Belongs to the DegT/DnrJ/EryC1 family.</text>
</comment>
<dbReference type="EMBL" id="JAUSTR010000004">
    <property type="protein sequence ID" value="MDQ0162508.1"/>
    <property type="molecule type" value="Genomic_DNA"/>
</dbReference>
<keyword evidence="1 3" id="KW-0663">Pyridoxal phosphate</keyword>
<dbReference type="Proteomes" id="UP001225646">
    <property type="component" value="Unassembled WGS sequence"/>
</dbReference>
<evidence type="ECO:0000313" key="5">
    <source>
        <dbReference type="Proteomes" id="UP001225646"/>
    </source>
</evidence>
<dbReference type="CDD" id="cd00616">
    <property type="entry name" value="AHBA_syn"/>
    <property type="match status" value="1"/>
</dbReference>
<comment type="caution">
    <text evidence="4">The sequence shown here is derived from an EMBL/GenBank/DDBJ whole genome shotgun (WGS) entry which is preliminary data.</text>
</comment>
<dbReference type="InterPro" id="IPR015424">
    <property type="entry name" value="PyrdxlP-dep_Trfase"/>
</dbReference>
<protein>
    <submittedName>
        <fullName evidence="4">dTDP-4-amino-4,6-dideoxygalactose transaminase</fullName>
    </submittedName>
</protein>
<dbReference type="Gene3D" id="3.40.640.10">
    <property type="entry name" value="Type I PLP-dependent aspartate aminotransferase-like (Major domain)"/>
    <property type="match status" value="1"/>
</dbReference>
<organism evidence="4 5">
    <name type="scientific">Aeribacillus alveayuensis</name>
    <dbReference type="NCBI Taxonomy" id="279215"/>
    <lineage>
        <taxon>Bacteria</taxon>
        <taxon>Bacillati</taxon>
        <taxon>Bacillota</taxon>
        <taxon>Bacilli</taxon>
        <taxon>Bacillales</taxon>
        <taxon>Bacillaceae</taxon>
        <taxon>Aeribacillus</taxon>
    </lineage>
</organism>
<proteinExistence type="inferred from homology"/>
<sequence length="376" mass="42514">MNERRRKQKIPMVHLKKEMDLLRDPIYKAVQEVLESGSYILGNKGKELESKVSRYVEAAYGAGVASGTDALVLSLEALGIGEGDEVITTPFTFFATAEAIVRVGAKPVFVDINPNTYHIQPSNIYNALNAKTKAIIVVHLFGHAANMDEIMQIAKEYGLRVIEDACQAIGTEYKGKRVGAIGDVGCFSFYPSKNLGGVGDGGMVVTNSQDVYEKICELRNHGSEKNNKYKHSTIGYNSRLDELQAAILLEKLKYLDDFLIKRREIARRYTEELNQFVKTPSIYLNRTHTFHQYCIELDNRDELASYLIRQNIATAIYYPIPLHLQQAFLNLNYKKGDFPIAEKISNKILALPIYPLMDQMEQDKVIKAIKEFFQTI</sequence>
<name>A0ABT9VNF0_9BACI</name>
<accession>A0ABT9VNF0</accession>
<evidence type="ECO:0000256" key="2">
    <source>
        <dbReference type="ARBA" id="ARBA00037999"/>
    </source>
</evidence>
<evidence type="ECO:0000256" key="3">
    <source>
        <dbReference type="RuleBase" id="RU004508"/>
    </source>
</evidence>
<gene>
    <name evidence="4" type="ORF">J2S06_001585</name>
</gene>
<dbReference type="Gene3D" id="3.90.1150.10">
    <property type="entry name" value="Aspartate Aminotransferase, domain 1"/>
    <property type="match status" value="1"/>
</dbReference>
<dbReference type="PANTHER" id="PTHR30244:SF36">
    <property type="entry name" value="3-OXO-GLUCOSE-6-PHOSPHATE:GLUTAMATE AMINOTRANSFERASE"/>
    <property type="match status" value="1"/>
</dbReference>
<dbReference type="Pfam" id="PF01041">
    <property type="entry name" value="DegT_DnrJ_EryC1"/>
    <property type="match status" value="1"/>
</dbReference>
<dbReference type="InterPro" id="IPR015422">
    <property type="entry name" value="PyrdxlP-dep_Trfase_small"/>
</dbReference>
<keyword evidence="5" id="KW-1185">Reference proteome</keyword>
<evidence type="ECO:0000256" key="1">
    <source>
        <dbReference type="ARBA" id="ARBA00022898"/>
    </source>
</evidence>
<dbReference type="InterPro" id="IPR000653">
    <property type="entry name" value="DegT/StrS_aminotransferase"/>
</dbReference>
<dbReference type="PANTHER" id="PTHR30244">
    <property type="entry name" value="TRANSAMINASE"/>
    <property type="match status" value="1"/>
</dbReference>